<dbReference type="RefSeq" id="WP_348758429.1">
    <property type="nucleotide sequence ID" value="NZ_OZ026884.1"/>
</dbReference>
<evidence type="ECO:0000313" key="3">
    <source>
        <dbReference type="Proteomes" id="UP001497493"/>
    </source>
</evidence>
<feature type="compositionally biased region" description="Polar residues" evidence="1">
    <location>
        <begin position="83"/>
        <end position="99"/>
    </location>
</feature>
<evidence type="ECO:0000313" key="2">
    <source>
        <dbReference type="EMBL" id="CAL1238816.1"/>
    </source>
</evidence>
<proteinExistence type="predicted"/>
<organism evidence="2 3">
    <name type="scientific">Candidatus Methylocalor cossyra</name>
    <dbReference type="NCBI Taxonomy" id="3108543"/>
    <lineage>
        <taxon>Bacteria</taxon>
        <taxon>Pseudomonadati</taxon>
        <taxon>Pseudomonadota</taxon>
        <taxon>Gammaproteobacteria</taxon>
        <taxon>Methylococcales</taxon>
        <taxon>Methylococcaceae</taxon>
        <taxon>Candidatus Methylocalor</taxon>
    </lineage>
</organism>
<protein>
    <submittedName>
        <fullName evidence="2">Uncharacterized protein</fullName>
    </submittedName>
</protein>
<feature type="region of interest" description="Disordered" evidence="1">
    <location>
        <begin position="83"/>
        <end position="112"/>
    </location>
</feature>
<name>A0ABM9NE05_9GAMM</name>
<reference evidence="2 3" key="1">
    <citation type="submission" date="2024-04" db="EMBL/GenBank/DDBJ databases">
        <authorList>
            <person name="Cremers G."/>
        </authorList>
    </citation>
    <scope>NUCLEOTIDE SEQUENCE [LARGE SCALE GENOMIC DNA]</scope>
    <source>
        <strain evidence="2">MeCH1-AG</strain>
    </source>
</reference>
<dbReference type="Proteomes" id="UP001497493">
    <property type="component" value="Chromosome"/>
</dbReference>
<sequence>MPAATRLRLTLATLLTLHGAITAAEDSHRRRLVDFAGRTVELPAFARSPRWKYQRLIAPPQAGYPPAQGLDDAPQLETLHRSAFSTSTAWPRSSATSPRRSYRIRWSGCPSK</sequence>
<evidence type="ECO:0000256" key="1">
    <source>
        <dbReference type="SAM" id="MobiDB-lite"/>
    </source>
</evidence>
<gene>
    <name evidence="2" type="ORF">MECH1_V1_0028</name>
</gene>
<keyword evidence="3" id="KW-1185">Reference proteome</keyword>
<dbReference type="EMBL" id="OZ026884">
    <property type="protein sequence ID" value="CAL1238816.1"/>
    <property type="molecule type" value="Genomic_DNA"/>
</dbReference>
<accession>A0ABM9NE05</accession>